<comment type="caution">
    <text evidence="1">The sequence shown here is derived from an EMBL/GenBank/DDBJ whole genome shotgun (WGS) entry which is preliminary data.</text>
</comment>
<organism evidence="1 2">
    <name type="scientific">Sphaerodactylus townsendi</name>
    <dbReference type="NCBI Taxonomy" id="933632"/>
    <lineage>
        <taxon>Eukaryota</taxon>
        <taxon>Metazoa</taxon>
        <taxon>Chordata</taxon>
        <taxon>Craniata</taxon>
        <taxon>Vertebrata</taxon>
        <taxon>Euteleostomi</taxon>
        <taxon>Lepidosauria</taxon>
        <taxon>Squamata</taxon>
        <taxon>Bifurcata</taxon>
        <taxon>Gekkota</taxon>
        <taxon>Sphaerodactylidae</taxon>
        <taxon>Sphaerodactylus</taxon>
    </lineage>
</organism>
<keyword evidence="2" id="KW-1185">Reference proteome</keyword>
<name>A0ACB8G7D6_9SAUR</name>
<accession>A0ACB8G7D6</accession>
<evidence type="ECO:0000313" key="2">
    <source>
        <dbReference type="Proteomes" id="UP000827872"/>
    </source>
</evidence>
<protein>
    <submittedName>
        <fullName evidence="1">Uncharacterized protein</fullName>
    </submittedName>
</protein>
<reference evidence="1" key="1">
    <citation type="submission" date="2021-08" db="EMBL/GenBank/DDBJ databases">
        <title>The first chromosome-level gecko genome reveals the dynamic sex chromosomes of Neotropical dwarf geckos (Sphaerodactylidae: Sphaerodactylus).</title>
        <authorList>
            <person name="Pinto B.J."/>
            <person name="Keating S.E."/>
            <person name="Gamble T."/>
        </authorList>
    </citation>
    <scope>NUCLEOTIDE SEQUENCE</scope>
    <source>
        <strain evidence="1">TG3544</strain>
    </source>
</reference>
<proteinExistence type="predicted"/>
<gene>
    <name evidence="1" type="ORF">K3G42_033037</name>
</gene>
<dbReference type="EMBL" id="CM037615">
    <property type="protein sequence ID" value="KAH8015057.1"/>
    <property type="molecule type" value="Genomic_DNA"/>
</dbReference>
<dbReference type="Proteomes" id="UP000827872">
    <property type="component" value="Linkage Group LG02"/>
</dbReference>
<sequence length="108" mass="12570">MLLNRPSNVITRTVWASLSSYEMGMRHIKSPRQQLAKVKRCCKSTAKYYQTRSTCQLANKYQIMETKPRSQISNIEKHLTSYSVSSSHGLQTFKYTGNEYLMNRQQKA</sequence>
<evidence type="ECO:0000313" key="1">
    <source>
        <dbReference type="EMBL" id="KAH8015057.1"/>
    </source>
</evidence>